<dbReference type="SMART" id="SM00422">
    <property type="entry name" value="HTH_MERR"/>
    <property type="match status" value="1"/>
</dbReference>
<evidence type="ECO:0000259" key="5">
    <source>
        <dbReference type="PROSITE" id="PS50937"/>
    </source>
</evidence>
<evidence type="ECO:0000259" key="6">
    <source>
        <dbReference type="PROSITE" id="PS51332"/>
    </source>
</evidence>
<dbReference type="SUPFAM" id="SSF52242">
    <property type="entry name" value="Cobalamin (vitamin B12)-binding domain"/>
    <property type="match status" value="1"/>
</dbReference>
<dbReference type="Pfam" id="PF13411">
    <property type="entry name" value="MerR_1"/>
    <property type="match status" value="1"/>
</dbReference>
<dbReference type="SUPFAM" id="SSF46955">
    <property type="entry name" value="Putative DNA-binding domain"/>
    <property type="match status" value="1"/>
</dbReference>
<dbReference type="GO" id="GO:0003677">
    <property type="term" value="F:DNA binding"/>
    <property type="evidence" value="ECO:0007669"/>
    <property type="project" value="UniProtKB-KW"/>
</dbReference>
<feature type="region of interest" description="Disordered" evidence="4">
    <location>
        <begin position="65"/>
        <end position="93"/>
    </location>
</feature>
<accession>A0A6J4N9T3</accession>
<dbReference type="InterPro" id="IPR003759">
    <property type="entry name" value="Cbl-bd_cap"/>
</dbReference>
<dbReference type="InterPro" id="IPR009061">
    <property type="entry name" value="DNA-bd_dom_put_sf"/>
</dbReference>
<evidence type="ECO:0000256" key="3">
    <source>
        <dbReference type="ARBA" id="ARBA00023163"/>
    </source>
</evidence>
<evidence type="ECO:0000256" key="1">
    <source>
        <dbReference type="ARBA" id="ARBA00023015"/>
    </source>
</evidence>
<evidence type="ECO:0000256" key="2">
    <source>
        <dbReference type="ARBA" id="ARBA00023125"/>
    </source>
</evidence>
<dbReference type="PROSITE" id="PS51332">
    <property type="entry name" value="B12_BINDING"/>
    <property type="match status" value="1"/>
</dbReference>
<dbReference type="PANTHER" id="PTHR30204:SF67">
    <property type="entry name" value="HTH-TYPE TRANSCRIPTIONAL REGULATOR MLRA-RELATED"/>
    <property type="match status" value="1"/>
</dbReference>
<dbReference type="GO" id="GO:0046872">
    <property type="term" value="F:metal ion binding"/>
    <property type="evidence" value="ECO:0007669"/>
    <property type="project" value="InterPro"/>
</dbReference>
<evidence type="ECO:0000256" key="4">
    <source>
        <dbReference type="SAM" id="MobiDB-lite"/>
    </source>
</evidence>
<dbReference type="InterPro" id="IPR000551">
    <property type="entry name" value="MerR-type_HTH_dom"/>
</dbReference>
<organism evidence="7">
    <name type="scientific">uncultured Nocardioides sp</name>
    <dbReference type="NCBI Taxonomy" id="198441"/>
    <lineage>
        <taxon>Bacteria</taxon>
        <taxon>Bacillati</taxon>
        <taxon>Actinomycetota</taxon>
        <taxon>Actinomycetes</taxon>
        <taxon>Propionibacteriales</taxon>
        <taxon>Nocardioidaceae</taxon>
        <taxon>Nocardioides</taxon>
        <taxon>environmental samples</taxon>
    </lineage>
</organism>
<dbReference type="Gene3D" id="1.10.1240.10">
    <property type="entry name" value="Methionine synthase domain"/>
    <property type="match status" value="1"/>
</dbReference>
<dbReference type="Gene3D" id="3.40.50.280">
    <property type="entry name" value="Cobalamin-binding domain"/>
    <property type="match status" value="1"/>
</dbReference>
<dbReference type="PANTHER" id="PTHR30204">
    <property type="entry name" value="REDOX-CYCLING DRUG-SENSING TRANSCRIPTIONAL ACTIVATOR SOXR"/>
    <property type="match status" value="1"/>
</dbReference>
<dbReference type="CDD" id="cd01104">
    <property type="entry name" value="HTH_MlrA-CarA"/>
    <property type="match status" value="1"/>
</dbReference>
<protein>
    <recommendedName>
        <fullName evidence="8">Transcriptional regulator, MerR family</fullName>
    </recommendedName>
</protein>
<keyword evidence="1" id="KW-0805">Transcription regulation</keyword>
<dbReference type="InterPro" id="IPR047057">
    <property type="entry name" value="MerR_fam"/>
</dbReference>
<feature type="domain" description="B12-binding" evidence="6">
    <location>
        <begin position="183"/>
        <end position="304"/>
    </location>
</feature>
<evidence type="ECO:0000313" key="7">
    <source>
        <dbReference type="EMBL" id="CAA9378155.1"/>
    </source>
</evidence>
<dbReference type="GO" id="GO:0003700">
    <property type="term" value="F:DNA-binding transcription factor activity"/>
    <property type="evidence" value="ECO:0007669"/>
    <property type="project" value="InterPro"/>
</dbReference>
<keyword evidence="2" id="KW-0238">DNA-binding</keyword>
<proteinExistence type="predicted"/>
<dbReference type="InterPro" id="IPR036594">
    <property type="entry name" value="Meth_synthase_dom"/>
</dbReference>
<dbReference type="GO" id="GO:0031419">
    <property type="term" value="F:cobalamin binding"/>
    <property type="evidence" value="ECO:0007669"/>
    <property type="project" value="InterPro"/>
</dbReference>
<dbReference type="InterPro" id="IPR036724">
    <property type="entry name" value="Cobalamin-bd_sf"/>
</dbReference>
<name>A0A6J4N9T3_9ACTN</name>
<reference evidence="7" key="1">
    <citation type="submission" date="2020-02" db="EMBL/GenBank/DDBJ databases">
        <authorList>
            <person name="Meier V. D."/>
        </authorList>
    </citation>
    <scope>NUCLEOTIDE SEQUENCE</scope>
    <source>
        <strain evidence="7">AVDCRST_MAG60</strain>
    </source>
</reference>
<evidence type="ECO:0008006" key="8">
    <source>
        <dbReference type="Google" id="ProtNLM"/>
    </source>
</evidence>
<dbReference type="InterPro" id="IPR006158">
    <property type="entry name" value="Cobalamin-bd"/>
</dbReference>
<dbReference type="Gene3D" id="1.10.1660.10">
    <property type="match status" value="1"/>
</dbReference>
<sequence length="304" mass="31499">MYTIKQAGRLSGVPVASLRAWERRYAIVEPQRNEAGYRLYSEADIAALTTMRQLVDDGWSPADAADAVRTGSVPPAPQREVDGGRLSTGDADPLQPNAITYMQGFLTATAQMDTAGIEASLDGGFALGSFEHVVDSWLFPTLEAVGEGWLRGEIDVAGEHAASHAVHRRLSAAFDAAGSRSRGPGVVVGLPSGSQHDLGALAFATAVRRRGMDVLYLGANVPVSSWEVAVQSRDARAAVMSVVTPGDRPSAVAVAERLLSQGSVRAVCAGGAAAAGLADGVHLLAPTIAGGAEQLDQLVHGVLA</sequence>
<dbReference type="AlphaFoldDB" id="A0A6J4N9T3"/>
<dbReference type="PROSITE" id="PS50937">
    <property type="entry name" value="HTH_MERR_2"/>
    <property type="match status" value="1"/>
</dbReference>
<dbReference type="Pfam" id="PF02607">
    <property type="entry name" value="B12-binding_2"/>
    <property type="match status" value="1"/>
</dbReference>
<feature type="domain" description="HTH merR-type" evidence="5">
    <location>
        <begin position="1"/>
        <end position="70"/>
    </location>
</feature>
<dbReference type="EMBL" id="CADCUN010000072">
    <property type="protein sequence ID" value="CAA9378155.1"/>
    <property type="molecule type" value="Genomic_DNA"/>
</dbReference>
<keyword evidence="3" id="KW-0804">Transcription</keyword>
<gene>
    <name evidence="7" type="ORF">AVDCRST_MAG60-662</name>
</gene>